<proteinExistence type="inferred from homology"/>
<dbReference type="GO" id="GO:0030170">
    <property type="term" value="F:pyridoxal phosphate binding"/>
    <property type="evidence" value="ECO:0007669"/>
    <property type="project" value="UniProtKB-UniRule"/>
</dbReference>
<comment type="cofactor">
    <cofactor evidence="3">
        <name>pyridoxal 5'-phosphate</name>
        <dbReference type="ChEBI" id="CHEBI:597326"/>
    </cofactor>
</comment>
<dbReference type="NCBIfam" id="TIGR00044">
    <property type="entry name" value="YggS family pyridoxal phosphate-dependent enzyme"/>
    <property type="match status" value="1"/>
</dbReference>
<evidence type="ECO:0000256" key="3">
    <source>
        <dbReference type="PIRSR" id="PIRSR004848-1"/>
    </source>
</evidence>
<name>A0A5C1QCE6_9SPIO</name>
<dbReference type="AlphaFoldDB" id="A0A5C1QCE6"/>
<reference evidence="6 7" key="2">
    <citation type="submission" date="2019-09" db="EMBL/GenBank/DDBJ databases">
        <title>Complete Genome Sequence and Methylome Analysis of free living Spirochaetas.</title>
        <authorList>
            <person name="Leshcheva N."/>
            <person name="Mikheeva N."/>
        </authorList>
    </citation>
    <scope>NUCLEOTIDE SEQUENCE [LARGE SCALE GENOMIC DNA]</scope>
    <source>
        <strain evidence="6 7">P</strain>
    </source>
</reference>
<dbReference type="Pfam" id="PF01168">
    <property type="entry name" value="Ala_racemase_N"/>
    <property type="match status" value="1"/>
</dbReference>
<evidence type="ECO:0000313" key="6">
    <source>
        <dbReference type="EMBL" id="QEN05785.1"/>
    </source>
</evidence>
<evidence type="ECO:0000256" key="2">
    <source>
        <dbReference type="HAMAP-Rule" id="MF_02087"/>
    </source>
</evidence>
<comment type="similarity">
    <text evidence="2 4">Belongs to the pyridoxal phosphate-binding protein YggS/PROSC family.</text>
</comment>
<dbReference type="Proteomes" id="UP000323824">
    <property type="component" value="Chromosome"/>
</dbReference>
<dbReference type="OrthoDB" id="9804072at2"/>
<keyword evidence="7" id="KW-1185">Reference proteome</keyword>
<evidence type="ECO:0000313" key="7">
    <source>
        <dbReference type="Proteomes" id="UP000323824"/>
    </source>
</evidence>
<organism evidence="6 7">
    <name type="scientific">Thiospirochaeta perfilievii</name>
    <dbReference type="NCBI Taxonomy" id="252967"/>
    <lineage>
        <taxon>Bacteria</taxon>
        <taxon>Pseudomonadati</taxon>
        <taxon>Spirochaetota</taxon>
        <taxon>Spirochaetia</taxon>
        <taxon>Spirochaetales</taxon>
        <taxon>Spirochaetaceae</taxon>
        <taxon>Thiospirochaeta</taxon>
    </lineage>
</organism>
<dbReference type="CDD" id="cd00635">
    <property type="entry name" value="PLPDE_III_YBL036c_like"/>
    <property type="match status" value="1"/>
</dbReference>
<evidence type="ECO:0000256" key="1">
    <source>
        <dbReference type="ARBA" id="ARBA00022898"/>
    </source>
</evidence>
<dbReference type="FunFam" id="3.20.20.10:FF:000018">
    <property type="entry name" value="Pyridoxal phosphate homeostasis protein"/>
    <property type="match status" value="1"/>
</dbReference>
<evidence type="ECO:0000259" key="5">
    <source>
        <dbReference type="Pfam" id="PF01168"/>
    </source>
</evidence>
<dbReference type="KEGG" id="sper:EW093_14105"/>
<dbReference type="PANTHER" id="PTHR10146">
    <property type="entry name" value="PROLINE SYNTHETASE CO-TRANSCRIBED BACTERIAL HOMOLOG PROTEIN"/>
    <property type="match status" value="1"/>
</dbReference>
<accession>A0A5C1QCE6</accession>
<dbReference type="InterPro" id="IPR029066">
    <property type="entry name" value="PLP-binding_barrel"/>
</dbReference>
<gene>
    <name evidence="6" type="ORF">EW093_14105</name>
</gene>
<feature type="modified residue" description="N6-(pyridoxal phosphate)lysine" evidence="2 3">
    <location>
        <position position="35"/>
    </location>
</feature>
<dbReference type="SUPFAM" id="SSF51419">
    <property type="entry name" value="PLP-binding barrel"/>
    <property type="match status" value="1"/>
</dbReference>
<dbReference type="Gene3D" id="3.20.20.10">
    <property type="entry name" value="Alanine racemase"/>
    <property type="match status" value="1"/>
</dbReference>
<reference evidence="6 7" key="1">
    <citation type="submission" date="2019-02" db="EMBL/GenBank/DDBJ databases">
        <authorList>
            <person name="Fomenkov A."/>
            <person name="Dubinina G."/>
            <person name="Grabovich M."/>
            <person name="Vincze T."/>
            <person name="Roberts R.J."/>
        </authorList>
    </citation>
    <scope>NUCLEOTIDE SEQUENCE [LARGE SCALE GENOMIC DNA]</scope>
    <source>
        <strain evidence="6 7">P</strain>
    </source>
</reference>
<dbReference type="PANTHER" id="PTHR10146:SF14">
    <property type="entry name" value="PYRIDOXAL PHOSPHATE HOMEOSTASIS PROTEIN"/>
    <property type="match status" value="1"/>
</dbReference>
<dbReference type="InterPro" id="IPR001608">
    <property type="entry name" value="Ala_racemase_N"/>
</dbReference>
<protein>
    <recommendedName>
        <fullName evidence="2">Pyridoxal phosphate homeostasis protein</fullName>
        <shortName evidence="2">PLP homeostasis protein</shortName>
    </recommendedName>
</protein>
<feature type="domain" description="Alanine racemase N-terminal" evidence="5">
    <location>
        <begin position="29"/>
        <end position="226"/>
    </location>
</feature>
<dbReference type="HAMAP" id="MF_02087">
    <property type="entry name" value="PLP_homeostasis"/>
    <property type="match status" value="1"/>
</dbReference>
<dbReference type="RefSeq" id="WP_149569018.1">
    <property type="nucleotide sequence ID" value="NZ_CP035807.1"/>
</dbReference>
<dbReference type="PIRSF" id="PIRSF004848">
    <property type="entry name" value="YBL036c_PLPDEIII"/>
    <property type="match status" value="1"/>
</dbReference>
<sequence>MSIKENLEYIHNSIEEIALKNNRDISSIKLLAVSKTKPIELLQEAYNEGQRLFGENRVSEAEIKVPLLPKDAEFHLIGHLQSNKVKKACKYFKCIQSVDSLKIAKKIDKTCYEFNKVMDVYLDINIANDKNKTGFIVNDSFFTIFEELKELKNINILGLMCIGAHVEDRDEISNSFKDLRMLLNTLKSKYPDFNGDKLSMGMSSDYFEAIKEGSTMVRIGSSIFGSRL</sequence>
<evidence type="ECO:0000256" key="4">
    <source>
        <dbReference type="RuleBase" id="RU004514"/>
    </source>
</evidence>
<comment type="function">
    <text evidence="2">Pyridoxal 5'-phosphate (PLP)-binding protein, which is involved in PLP homeostasis.</text>
</comment>
<keyword evidence="1 2" id="KW-0663">Pyridoxal phosphate</keyword>
<dbReference type="InterPro" id="IPR011078">
    <property type="entry name" value="PyrdxlP_homeostasis"/>
</dbReference>
<dbReference type="EMBL" id="CP035807">
    <property type="protein sequence ID" value="QEN05785.1"/>
    <property type="molecule type" value="Genomic_DNA"/>
</dbReference>